<feature type="transmembrane region" description="Helical" evidence="11">
    <location>
        <begin position="89"/>
        <end position="109"/>
    </location>
</feature>
<reference evidence="13 14" key="1">
    <citation type="journal article" date="2021" name="Mar. Drugs">
        <title>Genome Reduction and Secondary Metabolism of the Marine Sponge-Associated Cyanobacterium Leptothoe.</title>
        <authorList>
            <person name="Konstantinou D."/>
            <person name="Popin R.V."/>
            <person name="Fewer D.P."/>
            <person name="Sivonen K."/>
            <person name="Gkelis S."/>
        </authorList>
    </citation>
    <scope>NUCLEOTIDE SEQUENCE [LARGE SCALE GENOMIC DNA]</scope>
    <source>
        <strain evidence="13 14">TAU-MAC 1615</strain>
    </source>
</reference>
<dbReference type="PANTHER" id="PTHR21496">
    <property type="entry name" value="FERREDOXIN-RELATED"/>
    <property type="match status" value="1"/>
</dbReference>
<feature type="transmembrane region" description="Helical" evidence="11">
    <location>
        <begin position="149"/>
        <end position="170"/>
    </location>
</feature>
<evidence type="ECO:0000256" key="3">
    <source>
        <dbReference type="ARBA" id="ARBA00022714"/>
    </source>
</evidence>
<name>A0ABS5XZF5_9CYAN</name>
<evidence type="ECO:0000256" key="5">
    <source>
        <dbReference type="ARBA" id="ARBA00022989"/>
    </source>
</evidence>
<proteinExistence type="inferred from homology"/>
<keyword evidence="14" id="KW-1185">Reference proteome</keyword>
<dbReference type="Gene3D" id="2.102.10.10">
    <property type="entry name" value="Rieske [2Fe-2S] iron-sulphur domain"/>
    <property type="match status" value="1"/>
</dbReference>
<comment type="subcellular location">
    <subcellularLocation>
        <location evidence="1">Membrane</location>
        <topology evidence="1">Multi-pass membrane protein</topology>
    </subcellularLocation>
</comment>
<dbReference type="Proteomes" id="UP001196661">
    <property type="component" value="Unassembled WGS sequence"/>
</dbReference>
<dbReference type="InterPro" id="IPR036922">
    <property type="entry name" value="Rieske_2Fe-2S_sf"/>
</dbReference>
<comment type="similarity">
    <text evidence="10">Belongs to the bacterial ring-hydroxylating dioxygenase ferredoxin component family.</text>
</comment>
<keyword evidence="5 11" id="KW-1133">Transmembrane helix</keyword>
<evidence type="ECO:0000256" key="1">
    <source>
        <dbReference type="ARBA" id="ARBA00004141"/>
    </source>
</evidence>
<evidence type="ECO:0000256" key="8">
    <source>
        <dbReference type="ARBA" id="ARBA00023136"/>
    </source>
</evidence>
<dbReference type="SUPFAM" id="SSF50022">
    <property type="entry name" value="ISP domain"/>
    <property type="match status" value="1"/>
</dbReference>
<keyword evidence="8 11" id="KW-0472">Membrane</keyword>
<keyword evidence="2 11" id="KW-0812">Transmembrane</keyword>
<dbReference type="PROSITE" id="PS51296">
    <property type="entry name" value="RIESKE"/>
    <property type="match status" value="1"/>
</dbReference>
<dbReference type="Pfam" id="PF01794">
    <property type="entry name" value="Ferric_reduct"/>
    <property type="match status" value="1"/>
</dbReference>
<dbReference type="EMBL" id="JADOER010000003">
    <property type="protein sequence ID" value="MBT9310974.1"/>
    <property type="molecule type" value="Genomic_DNA"/>
</dbReference>
<dbReference type="Pfam" id="PF00355">
    <property type="entry name" value="Rieske"/>
    <property type="match status" value="1"/>
</dbReference>
<evidence type="ECO:0000313" key="14">
    <source>
        <dbReference type="Proteomes" id="UP001196661"/>
    </source>
</evidence>
<evidence type="ECO:0000259" key="12">
    <source>
        <dbReference type="PROSITE" id="PS51296"/>
    </source>
</evidence>
<gene>
    <name evidence="13" type="ORF">IXB28_02040</name>
</gene>
<evidence type="ECO:0000256" key="11">
    <source>
        <dbReference type="SAM" id="Phobius"/>
    </source>
</evidence>
<evidence type="ECO:0000256" key="2">
    <source>
        <dbReference type="ARBA" id="ARBA00022692"/>
    </source>
</evidence>
<organism evidence="13 14">
    <name type="scientific">Leptothoe kymatousa TAU-MAC 1615</name>
    <dbReference type="NCBI Taxonomy" id="2364775"/>
    <lineage>
        <taxon>Bacteria</taxon>
        <taxon>Bacillati</taxon>
        <taxon>Cyanobacteriota</taxon>
        <taxon>Cyanophyceae</taxon>
        <taxon>Nodosilineales</taxon>
        <taxon>Cymatolegaceae</taxon>
        <taxon>Leptothoe</taxon>
        <taxon>Leptothoe kymatousa</taxon>
    </lineage>
</organism>
<feature type="transmembrane region" description="Helical" evidence="11">
    <location>
        <begin position="48"/>
        <end position="68"/>
    </location>
</feature>
<keyword evidence="7" id="KW-0411">Iron-sulfur</keyword>
<dbReference type="RefSeq" id="WP_215616885.1">
    <property type="nucleotide sequence ID" value="NZ_JADOER010000003.1"/>
</dbReference>
<evidence type="ECO:0000256" key="6">
    <source>
        <dbReference type="ARBA" id="ARBA00023004"/>
    </source>
</evidence>
<evidence type="ECO:0000256" key="10">
    <source>
        <dbReference type="ARBA" id="ARBA00038001"/>
    </source>
</evidence>
<keyword evidence="4" id="KW-0479">Metal-binding</keyword>
<dbReference type="PANTHER" id="PTHR21496:SF0">
    <property type="entry name" value="RIESKE DOMAIN-CONTAINING PROTEIN"/>
    <property type="match status" value="1"/>
</dbReference>
<dbReference type="InterPro" id="IPR013130">
    <property type="entry name" value="Fe3_Rdtase_TM_dom"/>
</dbReference>
<keyword evidence="6" id="KW-0408">Iron</keyword>
<comment type="caution">
    <text evidence="13">The sequence shown here is derived from an EMBL/GenBank/DDBJ whole genome shotgun (WGS) entry which is preliminary data.</text>
</comment>
<keyword evidence="3" id="KW-0001">2Fe-2S</keyword>
<evidence type="ECO:0000256" key="7">
    <source>
        <dbReference type="ARBA" id="ARBA00023014"/>
    </source>
</evidence>
<evidence type="ECO:0000313" key="13">
    <source>
        <dbReference type="EMBL" id="MBT9310974.1"/>
    </source>
</evidence>
<comment type="cofactor">
    <cofactor evidence="9">
        <name>[2Fe-2S] cluster</name>
        <dbReference type="ChEBI" id="CHEBI:190135"/>
    </cofactor>
</comment>
<feature type="transmembrane region" description="Helical" evidence="11">
    <location>
        <begin position="15"/>
        <end position="36"/>
    </location>
</feature>
<sequence length="358" mass="39338">MSVSYKSIQWNRQKLIYDALLLGTVGLYLYIFLTVASKTGTSLDLRGIRIRAYGSAAFILLNVILSIGPLTRLDKRFYPLLFNRRHMGVTFFFLALIHAIGLNLPFLPFKVDGGVLTWYHDFGNLKPLVSLFVSNTEYGDLIRFPFESLGAAALVIFFVMAATSHDFWLVNLTAPIWKALHMGVYVAYGLVVSHVILGPLQTNQHPCLTIGVAISVIWIVGLHLFTALRESKLDAKAAGSTDDAGFIDVGTIAEIPENRAKIVTLAGERVAIFKYEGKLSAVSNVCQHQNGPLGEGKVVDGCITCPWHGYQYLPAEGASPPPFTEKIPTFEVRVAGDRIWVNPIPKPPGTRVEPALLA</sequence>
<evidence type="ECO:0000256" key="4">
    <source>
        <dbReference type="ARBA" id="ARBA00022723"/>
    </source>
</evidence>
<accession>A0ABS5XZF5</accession>
<protein>
    <submittedName>
        <fullName evidence="13">Ferric reductase-like transmembrane domain-containing protein</fullName>
    </submittedName>
</protein>
<feature type="domain" description="Rieske" evidence="12">
    <location>
        <begin position="247"/>
        <end position="341"/>
    </location>
</feature>
<evidence type="ECO:0000256" key="9">
    <source>
        <dbReference type="ARBA" id="ARBA00034078"/>
    </source>
</evidence>
<dbReference type="InterPro" id="IPR017941">
    <property type="entry name" value="Rieske_2Fe-2S"/>
</dbReference>
<feature type="transmembrane region" description="Helical" evidence="11">
    <location>
        <begin position="182"/>
        <end position="202"/>
    </location>
</feature>
<feature type="transmembrane region" description="Helical" evidence="11">
    <location>
        <begin position="208"/>
        <end position="228"/>
    </location>
</feature>